<evidence type="ECO:0000313" key="4">
    <source>
        <dbReference type="Proteomes" id="UP000287447"/>
    </source>
</evidence>
<sequence>MERTPNTDPMSVSLAAFVLENHPSLRAALVSGLRSSGFSRVDTTTDRTEALRAMETSLYDLVMFDTSKDLKSIATTIRKARQNLSDHDPFGFYLMTGPAPTGAGVESIVSAGCDAFLVRPFSSDLMQKRLDRLIDNNRPFVVTTQYIGPDRRKAVREETFTRRVMVPNTLKAKKSGDFDPVAHREALDRALLTFNTYLVERQAYLIELLEEGGAAGIEDELTRSESDILTTVQKLAGSLETAGQKRLQPLVTAISETAAQRIQRNEHLGAKSARELQKLCVNLANFVSGIDYP</sequence>
<dbReference type="InterPro" id="IPR011006">
    <property type="entry name" value="CheY-like_superfamily"/>
</dbReference>
<reference evidence="4" key="1">
    <citation type="submission" date="2019-01" db="EMBL/GenBank/DDBJ databases">
        <title>Gri0909 isolated from a small marine red alga.</title>
        <authorList>
            <person name="Kim J."/>
            <person name="Jeong S.E."/>
            <person name="Jeon C.O."/>
        </authorList>
    </citation>
    <scope>NUCLEOTIDE SEQUENCE [LARGE SCALE GENOMIC DNA]</scope>
    <source>
        <strain evidence="4">Gri0909</strain>
    </source>
</reference>
<dbReference type="GO" id="GO:0000160">
    <property type="term" value="P:phosphorelay signal transduction system"/>
    <property type="evidence" value="ECO:0007669"/>
    <property type="project" value="InterPro"/>
</dbReference>
<protein>
    <submittedName>
        <fullName evidence="3">Response regulator</fullName>
    </submittedName>
</protein>
<accession>A0A3S2WV54</accession>
<evidence type="ECO:0000313" key="3">
    <source>
        <dbReference type="EMBL" id="RVU39245.1"/>
    </source>
</evidence>
<gene>
    <name evidence="3" type="ORF">EOI86_08380</name>
</gene>
<dbReference type="PROSITE" id="PS50110">
    <property type="entry name" value="RESPONSE_REGULATORY"/>
    <property type="match status" value="1"/>
</dbReference>
<dbReference type="InterPro" id="IPR001789">
    <property type="entry name" value="Sig_transdc_resp-reg_receiver"/>
</dbReference>
<keyword evidence="4" id="KW-1185">Reference proteome</keyword>
<name>A0A3S2WV54_9PROT</name>
<comment type="caution">
    <text evidence="3">The sequence shown here is derived from an EMBL/GenBank/DDBJ whole genome shotgun (WGS) entry which is preliminary data.</text>
</comment>
<proteinExistence type="predicted"/>
<feature type="modified residue" description="4-aspartylphosphate" evidence="1">
    <location>
        <position position="65"/>
    </location>
</feature>
<dbReference type="AlphaFoldDB" id="A0A3S2WV54"/>
<keyword evidence="1" id="KW-0597">Phosphoprotein</keyword>
<organism evidence="3 4">
    <name type="scientific">Hwanghaeella grinnelliae</name>
    <dbReference type="NCBI Taxonomy" id="2500179"/>
    <lineage>
        <taxon>Bacteria</taxon>
        <taxon>Pseudomonadati</taxon>
        <taxon>Pseudomonadota</taxon>
        <taxon>Alphaproteobacteria</taxon>
        <taxon>Rhodospirillales</taxon>
        <taxon>Rhodospirillaceae</taxon>
        <taxon>Hwanghaeella</taxon>
    </lineage>
</organism>
<evidence type="ECO:0000259" key="2">
    <source>
        <dbReference type="PROSITE" id="PS50110"/>
    </source>
</evidence>
<dbReference type="SUPFAM" id="SSF52172">
    <property type="entry name" value="CheY-like"/>
    <property type="match status" value="1"/>
</dbReference>
<feature type="domain" description="Response regulatory" evidence="2">
    <location>
        <begin position="15"/>
        <end position="134"/>
    </location>
</feature>
<dbReference type="Proteomes" id="UP000287447">
    <property type="component" value="Unassembled WGS sequence"/>
</dbReference>
<dbReference type="Gene3D" id="3.40.50.2300">
    <property type="match status" value="1"/>
</dbReference>
<evidence type="ECO:0000256" key="1">
    <source>
        <dbReference type="PROSITE-ProRule" id="PRU00169"/>
    </source>
</evidence>
<dbReference type="EMBL" id="SADE01000001">
    <property type="protein sequence ID" value="RVU39245.1"/>
    <property type="molecule type" value="Genomic_DNA"/>
</dbReference>